<reference evidence="3" key="1">
    <citation type="journal article" date="2020" name="Stud. Mycol.">
        <title>101 Dothideomycetes genomes: a test case for predicting lifestyles and emergence of pathogens.</title>
        <authorList>
            <person name="Haridas S."/>
            <person name="Albert R."/>
            <person name="Binder M."/>
            <person name="Bloem J."/>
            <person name="Labutti K."/>
            <person name="Salamov A."/>
            <person name="Andreopoulos B."/>
            <person name="Baker S."/>
            <person name="Barry K."/>
            <person name="Bills G."/>
            <person name="Bluhm B."/>
            <person name="Cannon C."/>
            <person name="Castanera R."/>
            <person name="Culley D."/>
            <person name="Daum C."/>
            <person name="Ezra D."/>
            <person name="Gonzalez J."/>
            <person name="Henrissat B."/>
            <person name="Kuo A."/>
            <person name="Liang C."/>
            <person name="Lipzen A."/>
            <person name="Lutzoni F."/>
            <person name="Magnuson J."/>
            <person name="Mondo S."/>
            <person name="Nolan M."/>
            <person name="Ohm R."/>
            <person name="Pangilinan J."/>
            <person name="Park H.-J."/>
            <person name="Ramirez L."/>
            <person name="Alfaro M."/>
            <person name="Sun H."/>
            <person name="Tritt A."/>
            <person name="Yoshinaga Y."/>
            <person name="Zwiers L.-H."/>
            <person name="Turgeon B."/>
            <person name="Goodwin S."/>
            <person name="Spatafora J."/>
            <person name="Crous P."/>
            <person name="Grigoriev I."/>
        </authorList>
    </citation>
    <scope>NUCLEOTIDE SEQUENCE</scope>
    <source>
        <strain evidence="3">CBS 627.86</strain>
    </source>
</reference>
<dbReference type="SMART" id="SM00443">
    <property type="entry name" value="G_patch"/>
    <property type="match status" value="1"/>
</dbReference>
<feature type="compositionally biased region" description="Acidic residues" evidence="1">
    <location>
        <begin position="208"/>
        <end position="220"/>
    </location>
</feature>
<dbReference type="PROSITE" id="PS50174">
    <property type="entry name" value="G_PATCH"/>
    <property type="match status" value="1"/>
</dbReference>
<evidence type="ECO:0000259" key="2">
    <source>
        <dbReference type="PROSITE" id="PS50174"/>
    </source>
</evidence>
<proteinExistence type="predicted"/>
<gene>
    <name evidence="3" type="ORF">BDV96DRAFT_402989</name>
</gene>
<dbReference type="SUPFAM" id="SSF54928">
    <property type="entry name" value="RNA-binding domain, RBD"/>
    <property type="match status" value="1"/>
</dbReference>
<name>A0A6A5ZEW1_9PLEO</name>
<dbReference type="InterPro" id="IPR035979">
    <property type="entry name" value="RBD_domain_sf"/>
</dbReference>
<evidence type="ECO:0000313" key="4">
    <source>
        <dbReference type="Proteomes" id="UP000799770"/>
    </source>
</evidence>
<feature type="region of interest" description="Disordered" evidence="1">
    <location>
        <begin position="31"/>
        <end position="65"/>
    </location>
</feature>
<dbReference type="GO" id="GO:0003676">
    <property type="term" value="F:nucleic acid binding"/>
    <property type="evidence" value="ECO:0007669"/>
    <property type="project" value="InterPro"/>
</dbReference>
<dbReference type="InterPro" id="IPR000467">
    <property type="entry name" value="G_patch_dom"/>
</dbReference>
<accession>A0A6A5ZEW1</accession>
<feature type="region of interest" description="Disordered" evidence="1">
    <location>
        <begin position="103"/>
        <end position="360"/>
    </location>
</feature>
<feature type="compositionally biased region" description="Low complexity" evidence="1">
    <location>
        <begin position="239"/>
        <end position="257"/>
    </location>
</feature>
<evidence type="ECO:0000313" key="3">
    <source>
        <dbReference type="EMBL" id="KAF2117786.1"/>
    </source>
</evidence>
<evidence type="ECO:0000256" key="1">
    <source>
        <dbReference type="SAM" id="MobiDB-lite"/>
    </source>
</evidence>
<dbReference type="GO" id="GO:0071011">
    <property type="term" value="C:precatalytic spliceosome"/>
    <property type="evidence" value="ECO:0007669"/>
    <property type="project" value="TreeGrafter"/>
</dbReference>
<dbReference type="EMBL" id="ML977318">
    <property type="protein sequence ID" value="KAF2117786.1"/>
    <property type="molecule type" value="Genomic_DNA"/>
</dbReference>
<dbReference type="InterPro" id="IPR040052">
    <property type="entry name" value="RBM17"/>
</dbReference>
<keyword evidence="4" id="KW-1185">Reference proteome</keyword>
<feature type="compositionally biased region" description="Basic and acidic residues" evidence="1">
    <location>
        <begin position="351"/>
        <end position="360"/>
    </location>
</feature>
<feature type="domain" description="G-patch" evidence="2">
    <location>
        <begin position="358"/>
        <end position="400"/>
    </location>
</feature>
<sequence length="522" mass="57215">MSSSAVNVPTTAAEKPAVKLADFLNTAEEDAEIDGRRREENRQRKQHQKDLKKARKRLGDWKPYDPYKIRHPTKIGLYKVDDEMYPKLKMEFGDFLRKARGEEPRLASVYSSDESPEPSHSRSTSPKASNAMFAPPSSNDPAHTPPAPAVDLPQTVEEMLAKRAQLAGQRGVVPVASSRTPTPPPPVAEPLNTTPPARTPSPSPLPELEADPEPESEPLPELDPAKLAQKKRLDEVKAQIKAKAAALNARLAEKSASPAPPPLDQSAAAPPPPAPPSATPPPPPPPQAAYSATISAEPVHYARPSPPKAPYNPTISAEPVRYAQPVPLEAHKKPADDDLEDDRPAKKRKQAPADEPKKLSKAELMMAKMGWKKGEGLGKESDGIVSALNVKSGRNMGSDRIIGTVTGGQRKQETNQERFGEPSKVVVSWGCVDGVSFEDDAEREDGGVRQEMGDSFNKKFGEVERIHVDMAGVGRPVYIKFKDHMSALNAVNRFFEGYKFQDRVIRAEFYDEKKFNASIYEH</sequence>
<dbReference type="InterPro" id="IPR012677">
    <property type="entry name" value="Nucleotide-bd_a/b_plait_sf"/>
</dbReference>
<protein>
    <recommendedName>
        <fullName evidence="2">G-patch domain-containing protein</fullName>
    </recommendedName>
</protein>
<dbReference type="GO" id="GO:0045292">
    <property type="term" value="P:mRNA cis splicing, via spliceosome"/>
    <property type="evidence" value="ECO:0007669"/>
    <property type="project" value="InterPro"/>
</dbReference>
<dbReference type="PANTHER" id="PTHR13288">
    <property type="entry name" value="SPLICING FACTOR 45 SPF45"/>
    <property type="match status" value="1"/>
</dbReference>
<dbReference type="OrthoDB" id="5411533at2759"/>
<feature type="compositionally biased region" description="Pro residues" evidence="1">
    <location>
        <begin position="258"/>
        <end position="287"/>
    </location>
</feature>
<dbReference type="PANTHER" id="PTHR13288:SF8">
    <property type="entry name" value="SPLICING FACTOR 45"/>
    <property type="match status" value="1"/>
</dbReference>
<organism evidence="3 4">
    <name type="scientific">Lophiotrema nucula</name>
    <dbReference type="NCBI Taxonomy" id="690887"/>
    <lineage>
        <taxon>Eukaryota</taxon>
        <taxon>Fungi</taxon>
        <taxon>Dikarya</taxon>
        <taxon>Ascomycota</taxon>
        <taxon>Pezizomycotina</taxon>
        <taxon>Dothideomycetes</taxon>
        <taxon>Pleosporomycetidae</taxon>
        <taxon>Pleosporales</taxon>
        <taxon>Lophiotremataceae</taxon>
        <taxon>Lophiotrema</taxon>
    </lineage>
</organism>
<feature type="compositionally biased region" description="Basic and acidic residues" evidence="1">
    <location>
        <begin position="33"/>
        <end position="65"/>
    </location>
</feature>
<dbReference type="AlphaFoldDB" id="A0A6A5ZEW1"/>
<dbReference type="Pfam" id="PF01585">
    <property type="entry name" value="G-patch"/>
    <property type="match status" value="1"/>
</dbReference>
<dbReference type="Proteomes" id="UP000799770">
    <property type="component" value="Unassembled WGS sequence"/>
</dbReference>
<dbReference type="Gene3D" id="3.30.70.330">
    <property type="match status" value="1"/>
</dbReference>